<accession>A0ABY2AGP8</accession>
<protein>
    <submittedName>
        <fullName evidence="2">Uncharacterized protein</fullName>
    </submittedName>
</protein>
<gene>
    <name evidence="2" type="ORF">EZV61_17325</name>
</gene>
<sequence>MLNKSWIAICFLLMLIGCSGVRTAMSADYMNFKFVVLDENREAVPYTSVWFSMQPNSLRDPDKVDFSLDDLKRVVARFKGDEDLAYWITMPNNNVDANPLTGIDGFSNYEIDFGEKYWDGMEHVAVRFALIKKGYQPAFVEHVYRRGQSQKTFNITLKRESDAEVSPFQHRFDELRHYVEKHRHSETSMLSGDFAGLSELRSSLEELAAQAMTAGDRQFAARIYWYTSDMPIVYSQSSGTAKKSGFSRSGRDEKWQQEMMLKALEMSDHPYLKAKLARETLGPEPGSTDGTAYVSAVVALFEADRERIWFGESNYYITQLLNTKQFELACKHAKWMESFEPFYDSKESNNQFVADVNTKINLDIKLGRLPESFDYQCQ</sequence>
<feature type="chain" id="PRO_5047389425" evidence="1">
    <location>
        <begin position="25"/>
        <end position="378"/>
    </location>
</feature>
<evidence type="ECO:0000313" key="2">
    <source>
        <dbReference type="EMBL" id="TCI01731.1"/>
    </source>
</evidence>
<name>A0ABY2AGP8_9GAMM</name>
<keyword evidence="1" id="KW-0732">Signal</keyword>
<dbReference type="EMBL" id="SJXE01000011">
    <property type="protein sequence ID" value="TCI01731.1"/>
    <property type="molecule type" value="Genomic_DNA"/>
</dbReference>
<feature type="signal peptide" evidence="1">
    <location>
        <begin position="1"/>
        <end position="24"/>
    </location>
</feature>
<evidence type="ECO:0000313" key="3">
    <source>
        <dbReference type="Proteomes" id="UP000292554"/>
    </source>
</evidence>
<comment type="caution">
    <text evidence="2">The sequence shown here is derived from an EMBL/GenBank/DDBJ whole genome shotgun (WGS) entry which is preliminary data.</text>
</comment>
<organism evidence="2 3">
    <name type="scientific">Corallincola luteus</name>
    <dbReference type="NCBI Taxonomy" id="1775177"/>
    <lineage>
        <taxon>Bacteria</taxon>
        <taxon>Pseudomonadati</taxon>
        <taxon>Pseudomonadota</taxon>
        <taxon>Gammaproteobacteria</taxon>
        <taxon>Alteromonadales</taxon>
        <taxon>Psychromonadaceae</taxon>
        <taxon>Corallincola</taxon>
    </lineage>
</organism>
<reference evidence="2 3" key="1">
    <citation type="submission" date="2019-02" db="EMBL/GenBank/DDBJ databases">
        <title>Corallincola luteus sp. nov., a marine bacterium isolated from surface sediment of Bohai Sea in China.</title>
        <authorList>
            <person name="Ren Q."/>
        </authorList>
    </citation>
    <scope>NUCLEOTIDE SEQUENCE [LARGE SCALE GENOMIC DNA]</scope>
    <source>
        <strain evidence="2 3">DASS28</strain>
    </source>
</reference>
<keyword evidence="3" id="KW-1185">Reference proteome</keyword>
<dbReference type="Proteomes" id="UP000292554">
    <property type="component" value="Unassembled WGS sequence"/>
</dbReference>
<proteinExistence type="predicted"/>
<dbReference type="PROSITE" id="PS51257">
    <property type="entry name" value="PROKAR_LIPOPROTEIN"/>
    <property type="match status" value="1"/>
</dbReference>
<evidence type="ECO:0000256" key="1">
    <source>
        <dbReference type="SAM" id="SignalP"/>
    </source>
</evidence>
<dbReference type="RefSeq" id="WP_131417228.1">
    <property type="nucleotide sequence ID" value="NZ_SJXE01000011.1"/>
</dbReference>